<dbReference type="InterPro" id="IPR027268">
    <property type="entry name" value="Peptidase_M4/M1_CTD_sf"/>
</dbReference>
<accession>A0A937FE36</accession>
<protein>
    <submittedName>
        <fullName evidence="3">M61 family metallopeptidase</fullName>
    </submittedName>
</protein>
<sequence length="574" mass="66530">MHYNISFPQPLQHFMEVTTNIKTDHKTSLSLYLPIWRPGRYEATYYAKNIKNFRITDDQGNQVRYTKTSHSSWVVDTQNLKEINVTYKYWAYKMDAGNSYFDEDLIYINFINCLIYTKESINEACEVALDIPSHYNIACGLKRKNGVLVAKDYYELVDSPMIASADLEHFNYTIDNTDFHIWINGKHNINTAKMEDHFYKFSKKQIEIMGEFPEDSYHFLLHLLPYKFYHGVEHHDSTVITVGPGISDDETELYNQLLGVSSHELFHAWNIIKIRPKELQPYDFNKEVTFPTGYVAEGFTTYYGDLFLAKSGVFSRDGYFNELNLLFKRHFTNFGRLNYSVVDSSIDLWVDGYALNFPDRKSSIYVEGAMIALCLDLMLRRKSEDKYSLDNIMVSLWENFGKTSTGYTSQDVQKLCEELYGESLEDFFNTHVHGTAPKDKLINELLQHVGCELTNSDAKNPFERYFGVKISPNPTPNTNPKIVHIAPGSIGEQYFSVNDEIISVNKEPLDLENIAKYTAGEYVFEISRNFNKKLNIAVKTSEKTYFTQYKIHPKANATEEQKTSFKSWTGLDLF</sequence>
<organism evidence="3 4">
    <name type="scientific">Fulvivirga sediminis</name>
    <dbReference type="NCBI Taxonomy" id="2803949"/>
    <lineage>
        <taxon>Bacteria</taxon>
        <taxon>Pseudomonadati</taxon>
        <taxon>Bacteroidota</taxon>
        <taxon>Cytophagia</taxon>
        <taxon>Cytophagales</taxon>
        <taxon>Fulvivirgaceae</taxon>
        <taxon>Fulvivirga</taxon>
    </lineage>
</organism>
<proteinExistence type="predicted"/>
<dbReference type="PIRSF" id="PIRSF016493">
    <property type="entry name" value="Glycyl_aminpptds"/>
    <property type="match status" value="1"/>
</dbReference>
<dbReference type="InterPro" id="IPR007963">
    <property type="entry name" value="Peptidase_M61_catalytic"/>
</dbReference>
<dbReference type="Gene3D" id="1.10.390.10">
    <property type="entry name" value="Neutral Protease Domain 2"/>
    <property type="match status" value="1"/>
</dbReference>
<name>A0A937FE36_9BACT</name>
<evidence type="ECO:0000259" key="2">
    <source>
        <dbReference type="Pfam" id="PF17899"/>
    </source>
</evidence>
<dbReference type="Pfam" id="PF17899">
    <property type="entry name" value="Peptidase_M61_N"/>
    <property type="match status" value="1"/>
</dbReference>
<comment type="caution">
    <text evidence="3">The sequence shown here is derived from an EMBL/GenBank/DDBJ whole genome shotgun (WGS) entry which is preliminary data.</text>
</comment>
<evidence type="ECO:0000313" key="4">
    <source>
        <dbReference type="Proteomes" id="UP000659388"/>
    </source>
</evidence>
<dbReference type="Pfam" id="PF05299">
    <property type="entry name" value="Peptidase_M61"/>
    <property type="match status" value="1"/>
</dbReference>
<evidence type="ECO:0000259" key="1">
    <source>
        <dbReference type="Pfam" id="PF05299"/>
    </source>
</evidence>
<dbReference type="EMBL" id="JAESIY010000027">
    <property type="protein sequence ID" value="MBL3659074.1"/>
    <property type="molecule type" value="Genomic_DNA"/>
</dbReference>
<dbReference type="Proteomes" id="UP000659388">
    <property type="component" value="Unassembled WGS sequence"/>
</dbReference>
<keyword evidence="4" id="KW-1185">Reference proteome</keyword>
<dbReference type="InterPro" id="IPR024191">
    <property type="entry name" value="Peptidase_M61"/>
</dbReference>
<evidence type="ECO:0000313" key="3">
    <source>
        <dbReference type="EMBL" id="MBL3659074.1"/>
    </source>
</evidence>
<dbReference type="Gene3D" id="2.60.40.3650">
    <property type="match status" value="1"/>
</dbReference>
<dbReference type="RefSeq" id="WP_202246868.1">
    <property type="nucleotide sequence ID" value="NZ_JAESIY010000027.1"/>
</dbReference>
<dbReference type="AlphaFoldDB" id="A0A937FE36"/>
<dbReference type="InterPro" id="IPR040756">
    <property type="entry name" value="Peptidase_M61_N"/>
</dbReference>
<gene>
    <name evidence="3" type="ORF">JL102_23210</name>
</gene>
<reference evidence="3" key="1">
    <citation type="submission" date="2021-01" db="EMBL/GenBank/DDBJ databases">
        <title>Fulvivirga kasyanovii gen. nov., sp nov., a novel member of the phylum Bacteroidetes isolated from seawater in a mussel farm.</title>
        <authorList>
            <person name="Zhao L.-H."/>
            <person name="Wang Z.-J."/>
        </authorList>
    </citation>
    <scope>NUCLEOTIDE SEQUENCE</scope>
    <source>
        <strain evidence="3">2943</strain>
    </source>
</reference>
<feature type="domain" description="Peptidase M61 N-terminal" evidence="2">
    <location>
        <begin position="2"/>
        <end position="164"/>
    </location>
</feature>
<feature type="domain" description="Peptidase M61 catalytic" evidence="1">
    <location>
        <begin position="257"/>
        <end position="371"/>
    </location>
</feature>